<dbReference type="EMBL" id="NNAY01001075">
    <property type="protein sequence ID" value="OXU25241.1"/>
    <property type="molecule type" value="Genomic_DNA"/>
</dbReference>
<accession>A0A232F3C7</accession>
<evidence type="ECO:0000313" key="1">
    <source>
        <dbReference type="EMBL" id="OXU25241.1"/>
    </source>
</evidence>
<evidence type="ECO:0000313" key="2">
    <source>
        <dbReference type="Proteomes" id="UP000215335"/>
    </source>
</evidence>
<sequence length="204" mass="23594">MVYYLNEFKGRLKNQKVLFRKKEEKKNKRKVVKIISWNMSGITKEKETYDFMGRFDIILLQETWLERKKGRVKAGIFIGSRKELAKNIKVREWELRISIRNMGVKGRGKLIFPAPRCPDRAKHGSARRLAHALFSDALSHSHSYYPYLRTGAAVPLSTRFSVSFFSSSAPSFLRSRGVPFSRALRALAMYLGKNSTKFRRALAT</sequence>
<name>A0A232F3C7_9HYME</name>
<evidence type="ECO:0008006" key="3">
    <source>
        <dbReference type="Google" id="ProtNLM"/>
    </source>
</evidence>
<dbReference type="InterPro" id="IPR036691">
    <property type="entry name" value="Endo/exonu/phosph_ase_sf"/>
</dbReference>
<gene>
    <name evidence="1" type="ORF">TSAR_003880</name>
</gene>
<organism evidence="1 2">
    <name type="scientific">Trichomalopsis sarcophagae</name>
    <dbReference type="NCBI Taxonomy" id="543379"/>
    <lineage>
        <taxon>Eukaryota</taxon>
        <taxon>Metazoa</taxon>
        <taxon>Ecdysozoa</taxon>
        <taxon>Arthropoda</taxon>
        <taxon>Hexapoda</taxon>
        <taxon>Insecta</taxon>
        <taxon>Pterygota</taxon>
        <taxon>Neoptera</taxon>
        <taxon>Endopterygota</taxon>
        <taxon>Hymenoptera</taxon>
        <taxon>Apocrita</taxon>
        <taxon>Proctotrupomorpha</taxon>
        <taxon>Chalcidoidea</taxon>
        <taxon>Pteromalidae</taxon>
        <taxon>Pteromalinae</taxon>
        <taxon>Trichomalopsis</taxon>
    </lineage>
</organism>
<dbReference type="AlphaFoldDB" id="A0A232F3C7"/>
<dbReference type="Proteomes" id="UP000215335">
    <property type="component" value="Unassembled WGS sequence"/>
</dbReference>
<dbReference type="Gene3D" id="3.60.10.10">
    <property type="entry name" value="Endonuclease/exonuclease/phosphatase"/>
    <property type="match status" value="1"/>
</dbReference>
<protein>
    <recommendedName>
        <fullName evidence="3">Endonuclease/exonuclease/phosphatase domain-containing protein</fullName>
    </recommendedName>
</protein>
<keyword evidence="2" id="KW-1185">Reference proteome</keyword>
<comment type="caution">
    <text evidence="1">The sequence shown here is derived from an EMBL/GenBank/DDBJ whole genome shotgun (WGS) entry which is preliminary data.</text>
</comment>
<reference evidence="1 2" key="1">
    <citation type="journal article" date="2017" name="Curr. Biol.">
        <title>The Evolution of Venom by Co-option of Single-Copy Genes.</title>
        <authorList>
            <person name="Martinson E.O."/>
            <person name="Mrinalini"/>
            <person name="Kelkar Y.D."/>
            <person name="Chang C.H."/>
            <person name="Werren J.H."/>
        </authorList>
    </citation>
    <scope>NUCLEOTIDE SEQUENCE [LARGE SCALE GENOMIC DNA]</scope>
    <source>
        <strain evidence="1 2">Alberta</strain>
        <tissue evidence="1">Whole body</tissue>
    </source>
</reference>
<proteinExistence type="predicted"/>